<accession>A0ABQ9W0P6</accession>
<evidence type="ECO:0000313" key="2">
    <source>
        <dbReference type="EMBL" id="KAK2115214.1"/>
    </source>
</evidence>
<sequence length="197" mass="21155">MLGSQKVPVSAPVAANVSLLKPPDDAVRKDEDLQFADEETQNYHHRDRWKRRTERSALATHPGMKAPGASDQEKADVMQEGPGAPPHPGPESPVCSHHRFRPFLGASRADSGSESASRRPLGDVQTPWPWLSGAASWLEPVPSSAHPHSPHSPPGVTSRACQGQNLQWGCQPWRCPWLCTAGAAGGSDVWPQGSGTT</sequence>
<feature type="compositionally biased region" description="Basic residues" evidence="1">
    <location>
        <begin position="43"/>
        <end position="53"/>
    </location>
</feature>
<protein>
    <submittedName>
        <fullName evidence="2">Uncharacterized protein</fullName>
    </submittedName>
</protein>
<feature type="region of interest" description="Disordered" evidence="1">
    <location>
        <begin position="21"/>
        <end position="125"/>
    </location>
</feature>
<comment type="caution">
    <text evidence="2">The sequence shown here is derived from an EMBL/GenBank/DDBJ whole genome shotgun (WGS) entry which is preliminary data.</text>
</comment>
<evidence type="ECO:0000256" key="1">
    <source>
        <dbReference type="SAM" id="MobiDB-lite"/>
    </source>
</evidence>
<organism evidence="2 3">
    <name type="scientific">Saguinus oedipus</name>
    <name type="common">Cotton-top tamarin</name>
    <name type="synonym">Oedipomidas oedipus</name>
    <dbReference type="NCBI Taxonomy" id="9490"/>
    <lineage>
        <taxon>Eukaryota</taxon>
        <taxon>Metazoa</taxon>
        <taxon>Chordata</taxon>
        <taxon>Craniata</taxon>
        <taxon>Vertebrata</taxon>
        <taxon>Euteleostomi</taxon>
        <taxon>Mammalia</taxon>
        <taxon>Eutheria</taxon>
        <taxon>Euarchontoglires</taxon>
        <taxon>Primates</taxon>
        <taxon>Haplorrhini</taxon>
        <taxon>Platyrrhini</taxon>
        <taxon>Cebidae</taxon>
        <taxon>Callitrichinae</taxon>
        <taxon>Saguinus</taxon>
    </lineage>
</organism>
<dbReference type="Proteomes" id="UP001266305">
    <property type="component" value="Unassembled WGS sequence"/>
</dbReference>
<proteinExistence type="predicted"/>
<feature type="compositionally biased region" description="Basic and acidic residues" evidence="1">
    <location>
        <begin position="22"/>
        <end position="32"/>
    </location>
</feature>
<dbReference type="EMBL" id="JASSZA010000003">
    <property type="protein sequence ID" value="KAK2115214.1"/>
    <property type="molecule type" value="Genomic_DNA"/>
</dbReference>
<feature type="region of interest" description="Disordered" evidence="1">
    <location>
        <begin position="141"/>
        <end position="160"/>
    </location>
</feature>
<gene>
    <name evidence="2" type="ORF">P7K49_005840</name>
</gene>
<name>A0ABQ9W0P6_SAGOE</name>
<evidence type="ECO:0000313" key="3">
    <source>
        <dbReference type="Proteomes" id="UP001266305"/>
    </source>
</evidence>
<keyword evidence="3" id="KW-1185">Reference proteome</keyword>
<reference evidence="2 3" key="1">
    <citation type="submission" date="2023-05" db="EMBL/GenBank/DDBJ databases">
        <title>B98-5 Cell Line De Novo Hybrid Assembly: An Optical Mapping Approach.</title>
        <authorList>
            <person name="Kananen K."/>
            <person name="Auerbach J.A."/>
            <person name="Kautto E."/>
            <person name="Blachly J.S."/>
        </authorList>
    </citation>
    <scope>NUCLEOTIDE SEQUENCE [LARGE SCALE GENOMIC DNA]</scope>
    <source>
        <strain evidence="2">B95-8</strain>
        <tissue evidence="2">Cell line</tissue>
    </source>
</reference>